<evidence type="ECO:0000256" key="1">
    <source>
        <dbReference type="ARBA" id="ARBA00007865"/>
    </source>
</evidence>
<dbReference type="GeneID" id="25983569"/>
<dbReference type="Pfam" id="PF04199">
    <property type="entry name" value="Cyclase"/>
    <property type="match status" value="1"/>
</dbReference>
<evidence type="ECO:0000313" key="2">
    <source>
        <dbReference type="EMBL" id="EJT53048.1"/>
    </source>
</evidence>
<organism evidence="2 3">
    <name type="scientific">Trichosporon asahii var. asahii (strain ATCC 90039 / CBS 2479 / JCM 2466 / KCTC 7840 / NBRC 103889/ NCYC 2677 / UAMH 7654)</name>
    <name type="common">Yeast</name>
    <dbReference type="NCBI Taxonomy" id="1186058"/>
    <lineage>
        <taxon>Eukaryota</taxon>
        <taxon>Fungi</taxon>
        <taxon>Dikarya</taxon>
        <taxon>Basidiomycota</taxon>
        <taxon>Agaricomycotina</taxon>
        <taxon>Tremellomycetes</taxon>
        <taxon>Trichosporonales</taxon>
        <taxon>Trichosporonaceae</taxon>
        <taxon>Trichosporon</taxon>
    </lineage>
</organism>
<dbReference type="GO" id="GO:0004061">
    <property type="term" value="F:arylformamidase activity"/>
    <property type="evidence" value="ECO:0007669"/>
    <property type="project" value="InterPro"/>
</dbReference>
<comment type="similarity">
    <text evidence="1">Belongs to the Cyclase 1 superfamily.</text>
</comment>
<dbReference type="AlphaFoldDB" id="J8QH64"/>
<name>J8QH64_TRIAS</name>
<dbReference type="SUPFAM" id="SSF102198">
    <property type="entry name" value="Putative cyclase"/>
    <property type="match status" value="1"/>
</dbReference>
<dbReference type="HOGENOM" id="CLU_030671_1_0_1"/>
<dbReference type="InterPro" id="IPR007325">
    <property type="entry name" value="KFase/CYL"/>
</dbReference>
<dbReference type="InterPro" id="IPR037175">
    <property type="entry name" value="KFase_sf"/>
</dbReference>
<dbReference type="PANTHER" id="PTHR34861">
    <property type="match status" value="1"/>
</dbReference>
<accession>J8QH64</accession>
<proteinExistence type="inferred from homology"/>
<reference evidence="2 3" key="1">
    <citation type="journal article" date="2012" name="Eukaryot. Cell">
        <title>Draft genome sequence of CBS 2479, the standard type strain of Trichosporon asahii.</title>
        <authorList>
            <person name="Yang R.Y."/>
            <person name="Li H.T."/>
            <person name="Zhu H."/>
            <person name="Zhou G.P."/>
            <person name="Wang M."/>
            <person name="Wang L."/>
        </authorList>
    </citation>
    <scope>NUCLEOTIDE SEQUENCE [LARGE SCALE GENOMIC DNA]</scope>
    <source>
        <strain evidence="3">ATCC 90039 / CBS 2479 / JCM 2466 / KCTC 7840 / NCYC 2677 / UAMH 7654</strain>
    </source>
</reference>
<dbReference type="GO" id="GO:0019441">
    <property type="term" value="P:L-tryptophan catabolic process to kynurenine"/>
    <property type="evidence" value="ECO:0007669"/>
    <property type="project" value="InterPro"/>
</dbReference>
<dbReference type="KEGG" id="tasa:A1Q1_00055"/>
<dbReference type="Proteomes" id="UP000002748">
    <property type="component" value="Unassembled WGS sequence"/>
</dbReference>
<protein>
    <recommendedName>
        <fullName evidence="4">Cyclase</fullName>
    </recommendedName>
</protein>
<comment type="caution">
    <text evidence="2">The sequence shown here is derived from an EMBL/GenBank/DDBJ whole genome shotgun (WGS) entry which is preliminary data.</text>
</comment>
<dbReference type="EMBL" id="ALBS01000009">
    <property type="protein sequence ID" value="EJT53048.1"/>
    <property type="molecule type" value="Genomic_DNA"/>
</dbReference>
<sequence>MPNPCSFDDLKQRPGPPLNSWGLWGEENELGQLNNITPESIMRGNAAVKRGIRVGLNLPINTFPHINEHRAGLTHKVCDNGYYLDDEIHLNTQCATQWDGFVHVPYQNYPEKGKYAYHGGLTHEQAADPKVTKYKVQNFATHPITSRAHLLDVVEYRKSQGKEAPQCMKRTGIELEELQAIAKWKNIEFASGDIILVRTGFTEEFEGCGDEGRKGFDPMQGAVGIEASEEFMRWVWDNEFPAVATDTFAFEAWPPTFKTPAIHEVFLAGWGLPLGELFDLRELARKCKEFDQYTFLFTSCGLNIVGGIATPPNAQAIL</sequence>
<dbReference type="PANTHER" id="PTHR34861:SF11">
    <property type="entry name" value="CYCLASE"/>
    <property type="match status" value="1"/>
</dbReference>
<evidence type="ECO:0000313" key="3">
    <source>
        <dbReference type="Proteomes" id="UP000002748"/>
    </source>
</evidence>
<dbReference type="Gene3D" id="3.50.30.50">
    <property type="entry name" value="Putative cyclase"/>
    <property type="match status" value="1"/>
</dbReference>
<gene>
    <name evidence="2" type="ORF">A1Q1_00055</name>
</gene>
<dbReference type="RefSeq" id="XP_014184371.1">
    <property type="nucleotide sequence ID" value="XM_014328896.1"/>
</dbReference>
<evidence type="ECO:0008006" key="4">
    <source>
        <dbReference type="Google" id="ProtNLM"/>
    </source>
</evidence>
<dbReference type="OrthoDB" id="5396at2759"/>
<dbReference type="VEuPathDB" id="FungiDB:A1Q1_00055"/>